<protein>
    <recommendedName>
        <fullName evidence="6">Glycolate oxidase iron-sulfur subunit</fullName>
        <ecNumber evidence="6">1.1.99.14</ecNumber>
    </recommendedName>
</protein>
<dbReference type="PANTHER" id="PTHR32479:SF17">
    <property type="entry name" value="GLYCOLATE OXIDASE IRON-SULFUR SUBUNIT"/>
    <property type="match status" value="1"/>
</dbReference>
<dbReference type="GO" id="GO:0016491">
    <property type="term" value="F:oxidoreductase activity"/>
    <property type="evidence" value="ECO:0007669"/>
    <property type="project" value="UniProtKB-ARBA"/>
</dbReference>
<keyword evidence="10" id="KW-1185">Reference proteome</keyword>
<feature type="domain" description="Cysteine-rich" evidence="7">
    <location>
        <begin position="285"/>
        <end position="364"/>
    </location>
</feature>
<evidence type="ECO:0000256" key="5">
    <source>
        <dbReference type="ARBA" id="ARBA00023014"/>
    </source>
</evidence>
<keyword evidence="2 6" id="KW-0479">Metal-binding</keyword>
<dbReference type="PANTHER" id="PTHR32479">
    <property type="entry name" value="GLYCOLATE OXIDASE IRON-SULFUR SUBUNIT"/>
    <property type="match status" value="1"/>
</dbReference>
<feature type="domain" description="Cysteine-rich" evidence="7">
    <location>
        <begin position="170"/>
        <end position="250"/>
    </location>
</feature>
<keyword evidence="6" id="KW-0249">Electron transport</keyword>
<evidence type="ECO:0000256" key="4">
    <source>
        <dbReference type="ARBA" id="ARBA00023004"/>
    </source>
</evidence>
<evidence type="ECO:0000313" key="10">
    <source>
        <dbReference type="Proteomes" id="UP000824988"/>
    </source>
</evidence>
<feature type="domain" description="4Fe-4S ferredoxin-type" evidence="8">
    <location>
        <begin position="14"/>
        <end position="82"/>
    </location>
</feature>
<evidence type="ECO:0000259" key="8">
    <source>
        <dbReference type="Pfam" id="PF13183"/>
    </source>
</evidence>
<comment type="catalytic activity">
    <reaction evidence="6">
        <text>(R)-lactate + A = pyruvate + AH2</text>
        <dbReference type="Rhea" id="RHEA:15089"/>
        <dbReference type="ChEBI" id="CHEBI:13193"/>
        <dbReference type="ChEBI" id="CHEBI:15361"/>
        <dbReference type="ChEBI" id="CHEBI:16004"/>
        <dbReference type="ChEBI" id="CHEBI:17499"/>
    </reaction>
</comment>
<evidence type="ECO:0000256" key="2">
    <source>
        <dbReference type="ARBA" id="ARBA00022723"/>
    </source>
</evidence>
<dbReference type="GO" id="GO:0051539">
    <property type="term" value="F:4 iron, 4 sulfur cluster binding"/>
    <property type="evidence" value="ECO:0007669"/>
    <property type="project" value="UniProtKB-KW"/>
</dbReference>
<dbReference type="PIRSF" id="PIRSF000139">
    <property type="entry name" value="Glc_ox_4Fe-4S"/>
    <property type="match status" value="1"/>
</dbReference>
<proteinExistence type="predicted"/>
<evidence type="ECO:0000256" key="6">
    <source>
        <dbReference type="PIRNR" id="PIRNR000139"/>
    </source>
</evidence>
<dbReference type="Pfam" id="PF02754">
    <property type="entry name" value="CCG"/>
    <property type="match status" value="2"/>
</dbReference>
<dbReference type="RefSeq" id="WP_221047788.1">
    <property type="nucleotide sequence ID" value="NZ_AP019782.1"/>
</dbReference>
<evidence type="ECO:0000256" key="3">
    <source>
        <dbReference type="ARBA" id="ARBA00022737"/>
    </source>
</evidence>
<dbReference type="GO" id="GO:0046872">
    <property type="term" value="F:metal ion binding"/>
    <property type="evidence" value="ECO:0007669"/>
    <property type="project" value="UniProtKB-KW"/>
</dbReference>
<keyword evidence="4 6" id="KW-0408">Iron</keyword>
<dbReference type="InterPro" id="IPR004017">
    <property type="entry name" value="Cys_rich_dom"/>
</dbReference>
<evidence type="ECO:0000313" key="9">
    <source>
        <dbReference type="EMBL" id="BBL72839.1"/>
    </source>
</evidence>
<reference evidence="9" key="1">
    <citation type="submission" date="2019-06" db="EMBL/GenBank/DDBJ databases">
        <title>Complete genome sequence of Methylogaea oryzae strain JCM16910.</title>
        <authorList>
            <person name="Asakawa S."/>
        </authorList>
    </citation>
    <scope>NUCLEOTIDE SEQUENCE</scope>
    <source>
        <strain evidence="9">E10</strain>
    </source>
</reference>
<name>A0A8D5ALH1_9GAMM</name>
<accession>A0A8D5ALH1</accession>
<gene>
    <name evidence="9" type="ORF">MoryE10_34450</name>
</gene>
<comment type="catalytic activity">
    <reaction evidence="6">
        <text>glycolate + A = glyoxylate + AH2</text>
        <dbReference type="Rhea" id="RHEA:21264"/>
        <dbReference type="ChEBI" id="CHEBI:13193"/>
        <dbReference type="ChEBI" id="CHEBI:17499"/>
        <dbReference type="ChEBI" id="CHEBI:29805"/>
        <dbReference type="ChEBI" id="CHEBI:36655"/>
        <dbReference type="EC" id="1.1.99.14"/>
    </reaction>
</comment>
<keyword evidence="1 6" id="KW-0004">4Fe-4S</keyword>
<comment type="function">
    <text evidence="6">Component of a complex that catalyzes the oxidation of glycolate to glyoxylate.</text>
</comment>
<dbReference type="AlphaFoldDB" id="A0A8D5ALH1"/>
<comment type="cofactor">
    <cofactor evidence="6">
        <name>[4Fe-4S] cluster</name>
        <dbReference type="ChEBI" id="CHEBI:49883"/>
    </cofactor>
    <text evidence="6">Binds 2 [4Fe-4S] clusters.</text>
</comment>
<keyword evidence="5 6" id="KW-0411">Iron-sulfur</keyword>
<dbReference type="PROSITE" id="PS00198">
    <property type="entry name" value="4FE4S_FER_1"/>
    <property type="match status" value="2"/>
</dbReference>
<evidence type="ECO:0000259" key="7">
    <source>
        <dbReference type="Pfam" id="PF02754"/>
    </source>
</evidence>
<sequence>MSCFSPPPGAFAAADLCVKCGLCLPYCPTYRLSRDEAESPRGRLALMQGWAEGKLQATPALRTHLGNCLSCRRCEVVCPAKVPYGRLLDDFRAAQPQAADGPRGRLARKILGDAVWRRRLADLARGYGRSAWRPWLRRWVPAPLEALANQPAPLQRRTFYPAQGPETARVALFVGCSGDWLDADTVRAAIVALTRLGVAVALPAGQDCCGALHWHAGDRSAAEPLLAANRRAFAGTDAVVSCASGCGAFLAEQGGLGRPVLDVSRFLLDLSWPGDVALKPVPVNVVLHTPCTLRDAAAPAGLLRKIPGLGLSLLPDQPACCGAAGTYGLDRADWAARLRDEIVGSVADADVVATSNVGCAGHLRAGLAEAGKGAVEVLHPVALLARSL</sequence>
<dbReference type="EMBL" id="AP019782">
    <property type="protein sequence ID" value="BBL72839.1"/>
    <property type="molecule type" value="Genomic_DNA"/>
</dbReference>
<dbReference type="InterPro" id="IPR017900">
    <property type="entry name" value="4Fe4S_Fe_S_CS"/>
</dbReference>
<dbReference type="InterPro" id="IPR012257">
    <property type="entry name" value="Glc_ox_4Fe-4S"/>
</dbReference>
<keyword evidence="6" id="KW-0813">Transport</keyword>
<dbReference type="KEGG" id="moz:MoryE10_34450"/>
<dbReference type="EC" id="1.1.99.14" evidence="6"/>
<dbReference type="InterPro" id="IPR017896">
    <property type="entry name" value="4Fe4S_Fe-S-bd"/>
</dbReference>
<dbReference type="Pfam" id="PF13183">
    <property type="entry name" value="Fer4_8"/>
    <property type="match status" value="1"/>
</dbReference>
<dbReference type="Proteomes" id="UP000824988">
    <property type="component" value="Chromosome"/>
</dbReference>
<organism evidence="9 10">
    <name type="scientific">Methylogaea oryzae</name>
    <dbReference type="NCBI Taxonomy" id="1295382"/>
    <lineage>
        <taxon>Bacteria</taxon>
        <taxon>Pseudomonadati</taxon>
        <taxon>Pseudomonadota</taxon>
        <taxon>Gammaproteobacteria</taxon>
        <taxon>Methylococcales</taxon>
        <taxon>Methylococcaceae</taxon>
        <taxon>Methylogaea</taxon>
    </lineage>
</organism>
<evidence type="ECO:0000256" key="1">
    <source>
        <dbReference type="ARBA" id="ARBA00022485"/>
    </source>
</evidence>
<keyword evidence="3" id="KW-0677">Repeat</keyword>